<dbReference type="Proteomes" id="UP000186817">
    <property type="component" value="Unassembled WGS sequence"/>
</dbReference>
<evidence type="ECO:0000256" key="1">
    <source>
        <dbReference type="SAM" id="MobiDB-lite"/>
    </source>
</evidence>
<feature type="compositionally biased region" description="Acidic residues" evidence="1">
    <location>
        <begin position="495"/>
        <end position="521"/>
    </location>
</feature>
<reference evidence="3 4" key="1">
    <citation type="submission" date="2016-02" db="EMBL/GenBank/DDBJ databases">
        <title>Genome analysis of coral dinoflagellate symbionts highlights evolutionary adaptations to a symbiotic lifestyle.</title>
        <authorList>
            <person name="Aranda M."/>
            <person name="Li Y."/>
            <person name="Liew Y.J."/>
            <person name="Baumgarten S."/>
            <person name="Simakov O."/>
            <person name="Wilson M."/>
            <person name="Piel J."/>
            <person name="Ashoor H."/>
            <person name="Bougouffa S."/>
            <person name="Bajic V.B."/>
            <person name="Ryu T."/>
            <person name="Ravasi T."/>
            <person name="Bayer T."/>
            <person name="Micklem G."/>
            <person name="Kim H."/>
            <person name="Bhak J."/>
            <person name="Lajeunesse T.C."/>
            <person name="Voolstra C.R."/>
        </authorList>
    </citation>
    <scope>NUCLEOTIDE SEQUENCE [LARGE SCALE GENOMIC DNA]</scope>
    <source>
        <strain evidence="3 4">CCMP2467</strain>
    </source>
</reference>
<feature type="region of interest" description="Disordered" evidence="1">
    <location>
        <begin position="495"/>
        <end position="526"/>
    </location>
</feature>
<evidence type="ECO:0000256" key="2">
    <source>
        <dbReference type="SAM" id="Phobius"/>
    </source>
</evidence>
<gene>
    <name evidence="3" type="ORF">AK812_SmicGene2533</name>
</gene>
<dbReference type="PANTHER" id="PTHR19879:SF9">
    <property type="entry name" value="TRANSCRIPTION INITIATION FACTOR TFIID SUBUNIT 5"/>
    <property type="match status" value="1"/>
</dbReference>
<dbReference type="SUPFAM" id="SSF50998">
    <property type="entry name" value="Quinoprotein alcohol dehydrogenase-like"/>
    <property type="match status" value="1"/>
</dbReference>
<dbReference type="SMART" id="SM00320">
    <property type="entry name" value="WD40"/>
    <property type="match status" value="3"/>
</dbReference>
<protein>
    <submittedName>
        <fullName evidence="3">Uncharacterized protein</fullName>
    </submittedName>
</protein>
<keyword evidence="2" id="KW-0812">Transmembrane</keyword>
<feature type="transmembrane region" description="Helical" evidence="2">
    <location>
        <begin position="78"/>
        <end position="99"/>
    </location>
</feature>
<dbReference type="InterPro" id="IPR001680">
    <property type="entry name" value="WD40_rpt"/>
</dbReference>
<sequence>MKCIYQWFDSLENFESRVRTEIRDTFVHEQSRQPFTYTQVVTALAPVIWSHLDRASAHARFTSWDPWMQAACQIARGLAWWLGIGPVAFLIQCRLACRFHKECRWPPCDPFLNLLPLLAVVLVLFLEVVTEQVFFKLTLIRNERENATKHMKAAGEAPGPGEEFAKALQVNTATYSFSLMKLAIARNLPMPELDTITLNVFSPRPRDGAYGTGVSSGQVPTLCFSSSAESNVVLAHFIPAPRPIVAAAGLDLDSLLMQAVPPHGLLNDPETTQSLQPRRRWTLPAKTSSIAVSPNGGIVAIGGAQGSVALVNAATGPSLRTMLPGHYGAVNALAFFRDKTLVSAGADCWVHQYCMQTDTLLARHLAAPPPLSSTVLGVAASQSMPLAVTMDGEGGLRLWDLKRGTKEKVGKRMKTMPGIGGATSPVDARRKESGPRPVASSGGCPPPPPSKEDDDEQAEVQRIVLKEDETPKLLLHTAAGFCVICMAVEQPMEGVDPDMETEEPPPDGPVDDGDDRGDEPEATLAPSEERAVLVFFDNAHMLKKLFPTLASKAGDKGDITKLYEAISKEDLAKLQPQGPASTLTKATKLAARRAPPDPAAVRAAKELADRTLKGTKKSRSGKLDGALGIEFGHPGSFGCHVHTMAWRSLLAVASAVGRPQLALSWQTVVDQQPVEPYIQPENVYVQGALAQGQLVFLSSTSWQTPEDILVAVMESENHFYLAPLEDCWNEEFSMEFCCSGLPGAAGCFNNHHFTHKRCCVMAEALKDYLRKEEPRYNINETLWNQRRMRLRHGRHNAACEILPPPPDILDGLNEDDKEVERENGLLGAYEVLLEAGVASRQVFQVGVEDGKSGDPVYQLIMQRGVGGLGIEALPDDVSRARQNRPPRFRVEQAYITPANVWYWARQLEKIDVVVIDIDTFECPVLEALLDGAIGERRQLPALLNLEINMLVPPPFKFSRGYGLHDARLWAQQYSTTSCSLSYAIRSFSSRGYELLTFGYDAIFVRRDLTPLYSAVRPALKFPQDEFLCYRRSVITTCSRPIRFVREWFFRANDPTDLHLSLESMWRNITQLSEFEGMKTMPFSLFI</sequence>
<dbReference type="OrthoDB" id="10264994at2759"/>
<dbReference type="EMBL" id="LSRX01000028">
    <property type="protein sequence ID" value="OLQ13409.1"/>
    <property type="molecule type" value="Genomic_DNA"/>
</dbReference>
<evidence type="ECO:0000313" key="4">
    <source>
        <dbReference type="Proteomes" id="UP000186817"/>
    </source>
</evidence>
<feature type="region of interest" description="Disordered" evidence="1">
    <location>
        <begin position="407"/>
        <end position="459"/>
    </location>
</feature>
<comment type="caution">
    <text evidence="3">The sequence shown here is derived from an EMBL/GenBank/DDBJ whole genome shotgun (WGS) entry which is preliminary data.</text>
</comment>
<name>A0A1Q9F182_SYMMI</name>
<proteinExistence type="predicted"/>
<feature type="transmembrane region" description="Helical" evidence="2">
    <location>
        <begin position="111"/>
        <end position="129"/>
    </location>
</feature>
<dbReference type="InterPro" id="IPR015943">
    <property type="entry name" value="WD40/YVTN_repeat-like_dom_sf"/>
</dbReference>
<dbReference type="Gene3D" id="2.130.10.10">
    <property type="entry name" value="YVTN repeat-like/Quinoprotein amine dehydrogenase"/>
    <property type="match status" value="1"/>
</dbReference>
<keyword evidence="2" id="KW-0472">Membrane</keyword>
<organism evidence="3 4">
    <name type="scientific">Symbiodinium microadriaticum</name>
    <name type="common">Dinoflagellate</name>
    <name type="synonym">Zooxanthella microadriatica</name>
    <dbReference type="NCBI Taxonomy" id="2951"/>
    <lineage>
        <taxon>Eukaryota</taxon>
        <taxon>Sar</taxon>
        <taxon>Alveolata</taxon>
        <taxon>Dinophyceae</taxon>
        <taxon>Suessiales</taxon>
        <taxon>Symbiodiniaceae</taxon>
        <taxon>Symbiodinium</taxon>
    </lineage>
</organism>
<keyword evidence="4" id="KW-1185">Reference proteome</keyword>
<evidence type="ECO:0000313" key="3">
    <source>
        <dbReference type="EMBL" id="OLQ13409.1"/>
    </source>
</evidence>
<dbReference type="InterPro" id="IPR011047">
    <property type="entry name" value="Quinoprotein_ADH-like_sf"/>
</dbReference>
<dbReference type="PANTHER" id="PTHR19879">
    <property type="entry name" value="TRANSCRIPTION INITIATION FACTOR TFIID"/>
    <property type="match status" value="1"/>
</dbReference>
<dbReference type="AlphaFoldDB" id="A0A1Q9F182"/>
<keyword evidence="2" id="KW-1133">Transmembrane helix</keyword>
<accession>A0A1Q9F182</accession>